<dbReference type="PANTHER" id="PTHR48061:SF2">
    <property type="entry name" value="RECEPTOR LIKE PROTEIN 30-LIKE"/>
    <property type="match status" value="1"/>
</dbReference>
<dbReference type="AlphaFoldDB" id="A0A8B8K243"/>
<evidence type="ECO:0000259" key="13">
    <source>
        <dbReference type="Pfam" id="PF08263"/>
    </source>
</evidence>
<evidence type="ECO:0000313" key="14">
    <source>
        <dbReference type="Proteomes" id="UP000694853"/>
    </source>
</evidence>
<evidence type="ECO:0000256" key="6">
    <source>
        <dbReference type="ARBA" id="ARBA00022729"/>
    </source>
</evidence>
<evidence type="ECO:0000313" key="15">
    <source>
        <dbReference type="RefSeq" id="XP_027337083.1"/>
    </source>
</evidence>
<keyword evidence="10" id="KW-0675">Receptor</keyword>
<keyword evidence="5 12" id="KW-0812">Transmembrane</keyword>
<protein>
    <submittedName>
        <fullName evidence="15">Receptor like protein 27-like</fullName>
    </submittedName>
</protein>
<keyword evidence="3" id="KW-1003">Cell membrane</keyword>
<keyword evidence="6" id="KW-0732">Signal</keyword>
<evidence type="ECO:0000256" key="12">
    <source>
        <dbReference type="SAM" id="Phobius"/>
    </source>
</evidence>
<keyword evidence="4" id="KW-0433">Leucine-rich repeat</keyword>
<evidence type="ECO:0000256" key="5">
    <source>
        <dbReference type="ARBA" id="ARBA00022692"/>
    </source>
</evidence>
<dbReference type="Pfam" id="PF13516">
    <property type="entry name" value="LRR_6"/>
    <property type="match status" value="1"/>
</dbReference>
<evidence type="ECO:0000256" key="9">
    <source>
        <dbReference type="ARBA" id="ARBA00023136"/>
    </source>
</evidence>
<dbReference type="Pfam" id="PF00560">
    <property type="entry name" value="LRR_1"/>
    <property type="match status" value="10"/>
</dbReference>
<comment type="similarity">
    <text evidence="2">Belongs to the RLP family.</text>
</comment>
<evidence type="ECO:0000256" key="11">
    <source>
        <dbReference type="ARBA" id="ARBA00023180"/>
    </source>
</evidence>
<dbReference type="InterPro" id="IPR013210">
    <property type="entry name" value="LRR_N_plant-typ"/>
</dbReference>
<reference evidence="14" key="1">
    <citation type="journal article" date="2019" name="Toxins">
        <title>Detection of Abrin-Like and Prepropulchellin-Like Toxin Genes and Transcripts Using Whole Genome Sequencing and Full-Length Transcript Sequencing of Abrus precatorius.</title>
        <authorList>
            <person name="Hovde B.T."/>
            <person name="Daligault H.E."/>
            <person name="Hanschen E.R."/>
            <person name="Kunde Y.A."/>
            <person name="Johnson M.B."/>
            <person name="Starkenburg S.R."/>
            <person name="Johnson S.L."/>
        </authorList>
    </citation>
    <scope>NUCLEOTIDE SEQUENCE [LARGE SCALE GENOMIC DNA]</scope>
</reference>
<evidence type="ECO:0000256" key="7">
    <source>
        <dbReference type="ARBA" id="ARBA00022737"/>
    </source>
</evidence>
<dbReference type="InterPro" id="IPR001611">
    <property type="entry name" value="Leu-rich_rpt"/>
</dbReference>
<dbReference type="FunFam" id="3.80.10.10:FF:000383">
    <property type="entry name" value="Leucine-rich repeat receptor protein kinase EMS1"/>
    <property type="match status" value="1"/>
</dbReference>
<evidence type="ECO:0000256" key="1">
    <source>
        <dbReference type="ARBA" id="ARBA00004251"/>
    </source>
</evidence>
<keyword evidence="7" id="KW-0677">Repeat</keyword>
<dbReference type="InterPro" id="IPR003591">
    <property type="entry name" value="Leu-rich_rpt_typical-subtyp"/>
</dbReference>
<accession>A0A8B8K243</accession>
<organism evidence="14 15">
    <name type="scientific">Abrus precatorius</name>
    <name type="common">Indian licorice</name>
    <name type="synonym">Glycine abrus</name>
    <dbReference type="NCBI Taxonomy" id="3816"/>
    <lineage>
        <taxon>Eukaryota</taxon>
        <taxon>Viridiplantae</taxon>
        <taxon>Streptophyta</taxon>
        <taxon>Embryophyta</taxon>
        <taxon>Tracheophyta</taxon>
        <taxon>Spermatophyta</taxon>
        <taxon>Magnoliopsida</taxon>
        <taxon>eudicotyledons</taxon>
        <taxon>Gunneridae</taxon>
        <taxon>Pentapetalae</taxon>
        <taxon>rosids</taxon>
        <taxon>fabids</taxon>
        <taxon>Fabales</taxon>
        <taxon>Fabaceae</taxon>
        <taxon>Papilionoideae</taxon>
        <taxon>50 kb inversion clade</taxon>
        <taxon>NPAAA clade</taxon>
        <taxon>indigoferoid/millettioid clade</taxon>
        <taxon>Abreae</taxon>
        <taxon>Abrus</taxon>
    </lineage>
</organism>
<dbReference type="KEGG" id="aprc:113850729"/>
<evidence type="ECO:0000256" key="8">
    <source>
        <dbReference type="ARBA" id="ARBA00022989"/>
    </source>
</evidence>
<gene>
    <name evidence="15" type="primary">LOC113850729</name>
</gene>
<dbReference type="FunFam" id="3.80.10.10:FF:000111">
    <property type="entry name" value="LRR receptor-like serine/threonine-protein kinase ERECTA"/>
    <property type="match status" value="1"/>
</dbReference>
<dbReference type="Pfam" id="PF13855">
    <property type="entry name" value="LRR_8"/>
    <property type="match status" value="2"/>
</dbReference>
<dbReference type="Gene3D" id="3.80.10.10">
    <property type="entry name" value="Ribonuclease Inhibitor"/>
    <property type="match status" value="7"/>
</dbReference>
<dbReference type="OrthoDB" id="1394818at2759"/>
<keyword evidence="14" id="KW-1185">Reference proteome</keyword>
<name>A0A8B8K243_ABRPR</name>
<feature type="domain" description="Leucine-rich repeat-containing N-terminal plant-type" evidence="13">
    <location>
        <begin position="36"/>
        <end position="72"/>
    </location>
</feature>
<evidence type="ECO:0000256" key="10">
    <source>
        <dbReference type="ARBA" id="ARBA00023170"/>
    </source>
</evidence>
<dbReference type="Proteomes" id="UP000694853">
    <property type="component" value="Unplaced"/>
</dbReference>
<keyword evidence="8 12" id="KW-1133">Transmembrane helix</keyword>
<feature type="transmembrane region" description="Helical" evidence="12">
    <location>
        <begin position="1049"/>
        <end position="1071"/>
    </location>
</feature>
<dbReference type="FunFam" id="3.80.10.10:FF:000095">
    <property type="entry name" value="LRR receptor-like serine/threonine-protein kinase GSO1"/>
    <property type="match status" value="1"/>
</dbReference>
<comment type="subcellular location">
    <subcellularLocation>
        <location evidence="1">Cell membrane</location>
        <topology evidence="1">Single-pass type I membrane protein</topology>
    </subcellularLocation>
</comment>
<proteinExistence type="inferred from homology"/>
<dbReference type="GeneID" id="113850729"/>
<dbReference type="SMART" id="SM00369">
    <property type="entry name" value="LRR_TYP"/>
    <property type="match status" value="10"/>
</dbReference>
<dbReference type="InterPro" id="IPR046956">
    <property type="entry name" value="RLP23-like"/>
</dbReference>
<keyword evidence="9 12" id="KW-0472">Membrane</keyword>
<dbReference type="SUPFAM" id="SSF52058">
    <property type="entry name" value="L domain-like"/>
    <property type="match status" value="2"/>
</dbReference>
<keyword evidence="11" id="KW-0325">Glycoprotein</keyword>
<dbReference type="GO" id="GO:0005886">
    <property type="term" value="C:plasma membrane"/>
    <property type="evidence" value="ECO:0007669"/>
    <property type="project" value="UniProtKB-SubCell"/>
</dbReference>
<evidence type="ECO:0000256" key="3">
    <source>
        <dbReference type="ARBA" id="ARBA00022475"/>
    </source>
</evidence>
<evidence type="ECO:0000256" key="2">
    <source>
        <dbReference type="ARBA" id="ARBA00009592"/>
    </source>
</evidence>
<evidence type="ECO:0000256" key="4">
    <source>
        <dbReference type="ARBA" id="ARBA00022614"/>
    </source>
</evidence>
<dbReference type="PANTHER" id="PTHR48061">
    <property type="entry name" value="LEUCINE-RICH REPEAT RECEPTOR PROTEIN KINASE EMS1-LIKE-RELATED"/>
    <property type="match status" value="1"/>
</dbReference>
<dbReference type="SUPFAM" id="SSF52047">
    <property type="entry name" value="RNI-like"/>
    <property type="match status" value="1"/>
</dbReference>
<sequence>MRLHLALLPFFIFLCFINLSINIYATTSKCLAHEQFLLLSMKHNLIFNHAKSQKLVHWNQSGDCCQWKGVACEEGHVIGLDMSEESITGGLDNSSLFNLQYLQNLNLAHNDIHSMIPPTFGLLKNLRYLNLSNAGFQGQIPIEIAQLTKLSTLDLSISFTSQHTLKLERPNIGILMQNLTEITELYLDGVRVSSIGKEWCNAISLLHKLEVLSMSSCNLSGPIDSSLSKLQSLSVVQLNMNNMTSPVPKSLANLSSLTTLQLSSCGLTDAFPKDIFQIQKLKVLDVSDNEDLHGSLPNFPQDGYLQTLNLSNTNFSGQLPGTISNLKQLSMLDLSNCQFNGTLPVSLSGLSQLVHLDLSFNNFNGPLPSLNKSKNLKYLSLFQNNFTGQITSTHWKELSNLISINLGDNSLNGKVPSIVFTLPFLQELVLSHNGFDGLLDEFPSASFSTLQFVDLSDNKFQGPIPRSFLHLRSLSYLHLSSNQFNGTIRLDMFQNLQNLHTLGLSHNNLTVDTTFNDDDGLPSFPNMTNLYLGNCKLKKIPAFLKNQSQILDLDLSSNQIQGMIPNWIWRSENMFNFNLSNNFFTGMEGPFENLSFNTLMVDLHNNQLHGSIPTFIKSAVHLDYSSNNFSIIPPDIKKYLRFTFFLSLSNNSFHGNIPQAFCNCSILRMLDLSHNNFNGSIPECLTSRSSTLRVLDLGGNKLTGSISNTISRSCNLRSLNLNGNFLGGTIPKSLVNCQKLEVLNLGNNMLRDRFPCFLWNISTIRVLILRSNKLHGPIGCQHSTRNWTMLRIVDIASNNFNGALPQALLRSWIAMMGDEDESQQMSGNLFFDMYDFHHSVRYNDALASIDKILVMRIAKMSAALPRLQIDTLFSYFVNAYQLQFGGSYLDSATVVNKGLQMKLVKIPAIFTSLDFSSNNFEGPIPEELMSFRALIVLNLSHNAFSNHIPSSLGHLIQLESLDLSSNFLSGEIPIEISSLSFLAVLNLSFNHLVGRIPLGTQIQSFEENSFEGNDRLCGPPLTKKCIDDGRQGSPTPPSLAYETHGSIDWNFLSVELGFIFGLGLVILPLILCKRWRLWYSKHVEDLLSWIFPQLYFVYKHHEEQKYRSLQWRFG</sequence>
<dbReference type="InterPro" id="IPR032675">
    <property type="entry name" value="LRR_dom_sf"/>
</dbReference>
<dbReference type="Pfam" id="PF08263">
    <property type="entry name" value="LRRNT_2"/>
    <property type="match status" value="1"/>
</dbReference>
<reference evidence="15" key="2">
    <citation type="submission" date="2025-08" db="UniProtKB">
        <authorList>
            <consortium name="RefSeq"/>
        </authorList>
    </citation>
    <scope>IDENTIFICATION</scope>
    <source>
        <tissue evidence="15">Young leaves</tissue>
    </source>
</reference>
<dbReference type="RefSeq" id="XP_027337083.1">
    <property type="nucleotide sequence ID" value="XM_027481282.1"/>
</dbReference>